<dbReference type="EMBL" id="JAGRRH010000028">
    <property type="protein sequence ID" value="KAG7339968.1"/>
    <property type="molecule type" value="Genomic_DNA"/>
</dbReference>
<feature type="region of interest" description="Disordered" evidence="1">
    <location>
        <begin position="38"/>
        <end position="117"/>
    </location>
</feature>
<dbReference type="Proteomes" id="UP000693970">
    <property type="component" value="Unassembled WGS sequence"/>
</dbReference>
<feature type="compositionally biased region" description="Polar residues" evidence="1">
    <location>
        <begin position="40"/>
        <end position="49"/>
    </location>
</feature>
<feature type="compositionally biased region" description="Low complexity" evidence="1">
    <location>
        <begin position="102"/>
        <end position="117"/>
    </location>
</feature>
<comment type="caution">
    <text evidence="2">The sequence shown here is derived from an EMBL/GenBank/DDBJ whole genome shotgun (WGS) entry which is preliminary data.</text>
</comment>
<feature type="region of interest" description="Disordered" evidence="1">
    <location>
        <begin position="264"/>
        <end position="300"/>
    </location>
</feature>
<feature type="compositionally biased region" description="Polar residues" evidence="1">
    <location>
        <begin position="277"/>
        <end position="288"/>
    </location>
</feature>
<protein>
    <submittedName>
        <fullName evidence="2">Plastid Omp85-like protein</fullName>
    </submittedName>
</protein>
<feature type="region of interest" description="Disordered" evidence="1">
    <location>
        <begin position="1"/>
        <end position="21"/>
    </location>
</feature>
<evidence type="ECO:0000313" key="2">
    <source>
        <dbReference type="EMBL" id="KAG7339968.1"/>
    </source>
</evidence>
<dbReference type="PANTHER" id="PTHR23159:SF31">
    <property type="entry name" value="CENTROSOME-ASSOCIATED PROTEIN CEP250 ISOFORM X1"/>
    <property type="match status" value="1"/>
</dbReference>
<feature type="compositionally biased region" description="Basic and acidic residues" evidence="1">
    <location>
        <begin position="50"/>
        <end position="100"/>
    </location>
</feature>
<sequence length="639" mass="71693">MDPQQQQQQVTANAPFGPRNVTSIRSKLKNFERQIDGVQQKINSKQQQIRSKEGEIYPKEEEIRSKEEEIYPKEEEIRSKEEEIRSKEDEIRSKEDEIRSKQQQLDQFEQQTTEESNQSLRQLLSLERERSSLIYKVRSLERELASLERERSSLKDELASLTDKVRSLEREKSSLKGELASLNGELVSLNGELASRIKEQTMLGRSFTEGRYFAPLFDYWKAKEKNIKSNRDLSGIKWTNVWRTAEGADSIQVRKCSDGVKLEKSEPYKDTRKGAEKTNNPIAASDTSRTSHHSQKSESIRNMVWPTDIFGNRPNPIQQISHLLPAGQTHKEWMHMAASVVGSDKDGAPDVWKKAARGYKKKNNNNGEEATKRSPGSGVVHFVSNKVRMSNQASFFDGEFPNAILIPTMSLESAMAWKGEAYGAIFAVGLSTALGNNEGTGVPTLYVNSGLTSIEAMNNDGVRDASATEIETARTTLTHAVLAVRDYLRSIKAEDRIDKFGIQTNHDAVKQSHAYANASQCLLPELDKEEKLRKPLCLVEFGSVGDEGKHPAPDPLLLAYKAAAIWGMVTGRRLVANGEVPYLSENMSEGDYLAELAFLEARSGFKRPKTWEDLAIGLGQPNGYQASLTKTNHTNTHSQ</sequence>
<dbReference type="AlphaFoldDB" id="A0A9K3KAI8"/>
<gene>
    <name evidence="2" type="ORF">IV203_006371</name>
</gene>
<proteinExistence type="predicted"/>
<name>A0A9K3KAI8_9STRA</name>
<reference evidence="2" key="2">
    <citation type="submission" date="2021-04" db="EMBL/GenBank/DDBJ databases">
        <authorList>
            <person name="Podell S."/>
        </authorList>
    </citation>
    <scope>NUCLEOTIDE SEQUENCE</scope>
    <source>
        <strain evidence="2">Hildebrandi</strain>
    </source>
</reference>
<feature type="compositionally biased region" description="Basic and acidic residues" evidence="1">
    <location>
        <begin position="264"/>
        <end position="276"/>
    </location>
</feature>
<organism evidence="2 3">
    <name type="scientific">Nitzschia inconspicua</name>
    <dbReference type="NCBI Taxonomy" id="303405"/>
    <lineage>
        <taxon>Eukaryota</taxon>
        <taxon>Sar</taxon>
        <taxon>Stramenopiles</taxon>
        <taxon>Ochrophyta</taxon>
        <taxon>Bacillariophyta</taxon>
        <taxon>Bacillariophyceae</taxon>
        <taxon>Bacillariophycidae</taxon>
        <taxon>Bacillariales</taxon>
        <taxon>Bacillariaceae</taxon>
        <taxon>Nitzschia</taxon>
    </lineage>
</organism>
<evidence type="ECO:0000256" key="1">
    <source>
        <dbReference type="SAM" id="MobiDB-lite"/>
    </source>
</evidence>
<keyword evidence="3" id="KW-1185">Reference proteome</keyword>
<dbReference type="OrthoDB" id="10255522at2759"/>
<evidence type="ECO:0000313" key="3">
    <source>
        <dbReference type="Proteomes" id="UP000693970"/>
    </source>
</evidence>
<dbReference type="PANTHER" id="PTHR23159">
    <property type="entry name" value="CENTROSOMAL PROTEIN 2"/>
    <property type="match status" value="1"/>
</dbReference>
<accession>A0A9K3KAI8</accession>
<reference evidence="2" key="1">
    <citation type="journal article" date="2021" name="Sci. Rep.">
        <title>Diploid genomic architecture of Nitzschia inconspicua, an elite biomass production diatom.</title>
        <authorList>
            <person name="Oliver A."/>
            <person name="Podell S."/>
            <person name="Pinowska A."/>
            <person name="Traller J.C."/>
            <person name="Smith S.R."/>
            <person name="McClure R."/>
            <person name="Beliaev A."/>
            <person name="Bohutskyi P."/>
            <person name="Hill E.A."/>
            <person name="Rabines A."/>
            <person name="Zheng H."/>
            <person name="Allen L.Z."/>
            <person name="Kuo A."/>
            <person name="Grigoriev I.V."/>
            <person name="Allen A.E."/>
            <person name="Hazlebeck D."/>
            <person name="Allen E.E."/>
        </authorList>
    </citation>
    <scope>NUCLEOTIDE SEQUENCE</scope>
    <source>
        <strain evidence="2">Hildebrandi</strain>
    </source>
</reference>